<proteinExistence type="predicted"/>
<reference evidence="2 3" key="1">
    <citation type="submission" date="2023-06" db="EMBL/GenBank/DDBJ databases">
        <title>Cellulomonas sp. MW4 Whole genome sequence.</title>
        <authorList>
            <person name="Park S."/>
        </authorList>
    </citation>
    <scope>NUCLEOTIDE SEQUENCE [LARGE SCALE GENOMIC DNA]</scope>
    <source>
        <strain evidence="2 3">MW4</strain>
    </source>
</reference>
<evidence type="ECO:0000256" key="1">
    <source>
        <dbReference type="SAM" id="Phobius"/>
    </source>
</evidence>
<comment type="caution">
    <text evidence="2">The sequence shown here is derived from an EMBL/GenBank/DDBJ whole genome shotgun (WGS) entry which is preliminary data.</text>
</comment>
<sequence>MTDTVDSPFAGDLIRQLDDVTVLGLDELATTGVAGSDVQVLVADLGTAAGIARRLLELAEAPQRVVVAVTPASVAGGETDLGFERIDAVSGVALVTVCAPGQGQPAGPVLTALAVALGRTAAEPATPAAPRVDEPVAVVVKPAKKKSGAARTPRARVLRLLRDRRVVAGAGLVAVLVLAVFGWIAFDSPAGAVLALALGAIAGASVLLALLARRTLGRVLRAQEAYQVTLDKHRRSIATLTALTRDLARQVDRLERSTAVSAATLVELVVREDLEP</sequence>
<dbReference type="RefSeq" id="WP_289453593.1">
    <property type="nucleotide sequence ID" value="NZ_JAUCGQ010000001.1"/>
</dbReference>
<feature type="transmembrane region" description="Helical" evidence="1">
    <location>
        <begin position="166"/>
        <end position="186"/>
    </location>
</feature>
<keyword evidence="1" id="KW-1133">Transmembrane helix</keyword>
<feature type="transmembrane region" description="Helical" evidence="1">
    <location>
        <begin position="192"/>
        <end position="212"/>
    </location>
</feature>
<gene>
    <name evidence="2" type="ORF">QRT04_03740</name>
</gene>
<dbReference type="EMBL" id="JAUCGQ010000001">
    <property type="protein sequence ID" value="MDM7854033.1"/>
    <property type="molecule type" value="Genomic_DNA"/>
</dbReference>
<protein>
    <submittedName>
        <fullName evidence="2">Uncharacterized protein</fullName>
    </submittedName>
</protein>
<keyword evidence="1" id="KW-0812">Transmembrane</keyword>
<accession>A0ABT7SCX3</accession>
<name>A0ABT7SCX3_9CELL</name>
<keyword evidence="3" id="KW-1185">Reference proteome</keyword>
<dbReference type="Proteomes" id="UP001529338">
    <property type="component" value="Unassembled WGS sequence"/>
</dbReference>
<keyword evidence="1" id="KW-0472">Membrane</keyword>
<evidence type="ECO:0000313" key="3">
    <source>
        <dbReference type="Proteomes" id="UP001529338"/>
    </source>
</evidence>
<organism evidence="2 3">
    <name type="scientific">Cellulomonas alba</name>
    <dbReference type="NCBI Taxonomy" id="3053467"/>
    <lineage>
        <taxon>Bacteria</taxon>
        <taxon>Bacillati</taxon>
        <taxon>Actinomycetota</taxon>
        <taxon>Actinomycetes</taxon>
        <taxon>Micrococcales</taxon>
        <taxon>Cellulomonadaceae</taxon>
        <taxon>Cellulomonas</taxon>
    </lineage>
</organism>
<evidence type="ECO:0000313" key="2">
    <source>
        <dbReference type="EMBL" id="MDM7854033.1"/>
    </source>
</evidence>